<comment type="caution">
    <text evidence="1">The sequence shown here is derived from an EMBL/GenBank/DDBJ whole genome shotgun (WGS) entry which is preliminary data.</text>
</comment>
<accession>A0A426Y0J8</accession>
<evidence type="ECO:0000313" key="2">
    <source>
        <dbReference type="Proteomes" id="UP000287651"/>
    </source>
</evidence>
<dbReference type="EMBL" id="AMZH03016023">
    <property type="protein sequence ID" value="RRT45150.1"/>
    <property type="molecule type" value="Genomic_DNA"/>
</dbReference>
<protein>
    <submittedName>
        <fullName evidence="1">Uncharacterized protein</fullName>
    </submittedName>
</protein>
<proteinExistence type="predicted"/>
<evidence type="ECO:0000313" key="1">
    <source>
        <dbReference type="EMBL" id="RRT45150.1"/>
    </source>
</evidence>
<dbReference type="AlphaFoldDB" id="A0A426Y0J8"/>
<organism evidence="1 2">
    <name type="scientific">Ensete ventricosum</name>
    <name type="common">Abyssinian banana</name>
    <name type="synonym">Musa ensete</name>
    <dbReference type="NCBI Taxonomy" id="4639"/>
    <lineage>
        <taxon>Eukaryota</taxon>
        <taxon>Viridiplantae</taxon>
        <taxon>Streptophyta</taxon>
        <taxon>Embryophyta</taxon>
        <taxon>Tracheophyta</taxon>
        <taxon>Spermatophyta</taxon>
        <taxon>Magnoliopsida</taxon>
        <taxon>Liliopsida</taxon>
        <taxon>Zingiberales</taxon>
        <taxon>Musaceae</taxon>
        <taxon>Ensete</taxon>
    </lineage>
</organism>
<gene>
    <name evidence="1" type="ORF">B296_00053518</name>
</gene>
<sequence>MSRWWYRPTYGKKLFAFLKIQAVVLLATDYGTIRWQWYHQVTVVPPSSTVVSHDFWALIALVKTYLDIELTEMHLAKDWSRCTQQRTDRDMTGRDALGKELAEICSTRTGQDALNKGPTVMCSSGIGRDTISNGLAKICSAKDWLRCAWQGLIEMCLEELVEMRSSKDWCDVLGKD</sequence>
<name>A0A426Y0J8_ENSVE</name>
<dbReference type="Proteomes" id="UP000287651">
    <property type="component" value="Unassembled WGS sequence"/>
</dbReference>
<reference evidence="1 2" key="1">
    <citation type="journal article" date="2014" name="Agronomy (Basel)">
        <title>A Draft Genome Sequence for Ensete ventricosum, the Drought-Tolerant Tree Against Hunger.</title>
        <authorList>
            <person name="Harrison J."/>
            <person name="Moore K.A."/>
            <person name="Paszkiewicz K."/>
            <person name="Jones T."/>
            <person name="Grant M."/>
            <person name="Ambacheew D."/>
            <person name="Muzemil S."/>
            <person name="Studholme D.J."/>
        </authorList>
    </citation>
    <scope>NUCLEOTIDE SEQUENCE [LARGE SCALE GENOMIC DNA]</scope>
</reference>